<evidence type="ECO:0008006" key="6">
    <source>
        <dbReference type="Google" id="ProtNLM"/>
    </source>
</evidence>
<accession>A0A162KU01</accession>
<dbReference type="OMA" id="WSAMRET"/>
<reference evidence="2 5" key="2">
    <citation type="journal article" date="2018" name="Nat. Biotechnol.">
        <title>A standardized bacterial taxonomy based on genome phylogeny substantially revises the tree of life.</title>
        <authorList>
            <person name="Parks D.H."/>
            <person name="Chuvochina M."/>
            <person name="Waite D.W."/>
            <person name="Rinke C."/>
            <person name="Skarshewski A."/>
            <person name="Chaumeil P.A."/>
            <person name="Hugenholtz P."/>
        </authorList>
    </citation>
    <scope>NUCLEOTIDE SEQUENCE [LARGE SCALE GENOMIC DNA]</scope>
    <source>
        <strain evidence="2">UBA8739</strain>
    </source>
</reference>
<keyword evidence="1" id="KW-0472">Membrane</keyword>
<dbReference type="AlphaFoldDB" id="A0A162KU01"/>
<reference evidence="3 4" key="1">
    <citation type="submission" date="2015-12" db="EMBL/GenBank/DDBJ databases">
        <title>Genome sequence of Tistrella mobilis MCCC 1A02139.</title>
        <authorList>
            <person name="Lu L."/>
            <person name="Lai Q."/>
            <person name="Shao Z."/>
            <person name="Qian P."/>
        </authorList>
    </citation>
    <scope>NUCLEOTIDE SEQUENCE [LARGE SCALE GENOMIC DNA]</scope>
    <source>
        <strain evidence="3 4">MCCC 1A02139</strain>
    </source>
</reference>
<organism evidence="3 4">
    <name type="scientific">Tistrella mobilis</name>
    <dbReference type="NCBI Taxonomy" id="171437"/>
    <lineage>
        <taxon>Bacteria</taxon>
        <taxon>Pseudomonadati</taxon>
        <taxon>Pseudomonadota</taxon>
        <taxon>Alphaproteobacteria</taxon>
        <taxon>Geminicoccales</taxon>
        <taxon>Geminicoccaceae</taxon>
        <taxon>Tistrella</taxon>
    </lineage>
</organism>
<evidence type="ECO:0000313" key="3">
    <source>
        <dbReference type="EMBL" id="KYO52086.1"/>
    </source>
</evidence>
<dbReference type="Proteomes" id="UP000257706">
    <property type="component" value="Unassembled WGS sequence"/>
</dbReference>
<evidence type="ECO:0000256" key="1">
    <source>
        <dbReference type="SAM" id="Phobius"/>
    </source>
</evidence>
<dbReference type="EMBL" id="DMAI01000386">
    <property type="protein sequence ID" value="HAE50434.1"/>
    <property type="molecule type" value="Genomic_DNA"/>
</dbReference>
<dbReference type="Pfam" id="PF16083">
    <property type="entry name" value="Phage_holin_3_3"/>
    <property type="match status" value="1"/>
</dbReference>
<keyword evidence="1" id="KW-1133">Transmembrane helix</keyword>
<dbReference type="EMBL" id="LPZR01000163">
    <property type="protein sequence ID" value="KYO52086.1"/>
    <property type="molecule type" value="Genomic_DNA"/>
</dbReference>
<feature type="transmembrane region" description="Helical" evidence="1">
    <location>
        <begin position="50"/>
        <end position="68"/>
    </location>
</feature>
<evidence type="ECO:0000313" key="2">
    <source>
        <dbReference type="EMBL" id="HAE50434.1"/>
    </source>
</evidence>
<proteinExistence type="predicted"/>
<evidence type="ECO:0000313" key="4">
    <source>
        <dbReference type="Proteomes" id="UP000075787"/>
    </source>
</evidence>
<dbReference type="InterPro" id="IPR032126">
    <property type="entry name" value="LydA_holin"/>
</dbReference>
<dbReference type="RefSeq" id="WP_014744291.1">
    <property type="nucleotide sequence ID" value="NZ_CP121013.1"/>
</dbReference>
<name>A0A162KU01_9PROT</name>
<dbReference type="GeneID" id="97240668"/>
<evidence type="ECO:0000313" key="5">
    <source>
        <dbReference type="Proteomes" id="UP000257706"/>
    </source>
</evidence>
<dbReference type="Proteomes" id="UP000075787">
    <property type="component" value="Unassembled WGS sequence"/>
</dbReference>
<gene>
    <name evidence="3" type="ORF">AUP44_06290</name>
    <name evidence="2" type="ORF">DCK97_23770</name>
</gene>
<feature type="transmembrane region" description="Helical" evidence="1">
    <location>
        <begin position="18"/>
        <end position="38"/>
    </location>
</feature>
<keyword evidence="1" id="KW-0812">Transmembrane</keyword>
<dbReference type="OrthoDB" id="7352935at2"/>
<comment type="caution">
    <text evidence="3">The sequence shown here is derived from an EMBL/GenBank/DDBJ whole genome shotgun (WGS) entry which is preliminary data.</text>
</comment>
<sequence>MHDLLQGLWSAMRETADLLGLTVIAAYLGRLLVHVGEVQRGRRRFFSTHLLWELVTAIAIGIVADGIAHQLGLAGPPRTAAIVAIAYLGPRGLEEVIVRLIAVRRS</sequence>
<protein>
    <recommendedName>
        <fullName evidence="6">LydA family holin superfamily III</fullName>
    </recommendedName>
</protein>